<organism evidence="1 2">
    <name type="scientific">Nocardia africana</name>
    <dbReference type="NCBI Taxonomy" id="134964"/>
    <lineage>
        <taxon>Bacteria</taxon>
        <taxon>Bacillati</taxon>
        <taxon>Actinomycetota</taxon>
        <taxon>Actinomycetes</taxon>
        <taxon>Mycobacteriales</taxon>
        <taxon>Nocardiaceae</taxon>
        <taxon>Nocardia</taxon>
    </lineage>
</organism>
<evidence type="ECO:0000313" key="2">
    <source>
        <dbReference type="Proteomes" id="UP001601521"/>
    </source>
</evidence>
<dbReference type="Proteomes" id="UP001601521">
    <property type="component" value="Unassembled WGS sequence"/>
</dbReference>
<accession>A0ABW6NFE3</accession>
<gene>
    <name evidence="1" type="ORF">ACFYTH_10660</name>
</gene>
<keyword evidence="2" id="KW-1185">Reference proteome</keyword>
<evidence type="ECO:0000313" key="1">
    <source>
        <dbReference type="EMBL" id="MFF0453818.1"/>
    </source>
</evidence>
<protein>
    <submittedName>
        <fullName evidence="1">Uncharacterized protein</fullName>
    </submittedName>
</protein>
<dbReference type="EMBL" id="JBIALX010000004">
    <property type="protein sequence ID" value="MFF0453818.1"/>
    <property type="molecule type" value="Genomic_DNA"/>
</dbReference>
<comment type="caution">
    <text evidence="1">The sequence shown here is derived from an EMBL/GenBank/DDBJ whole genome shotgun (WGS) entry which is preliminary data.</text>
</comment>
<proteinExistence type="predicted"/>
<sequence>MAELIAAPSGVGHPPQSWMRAALVTHIEQRAADLGIELPIPAETLVFIVVALSNGLAIEEIAAPGVVPRRSRPVAMPHASRLSPSLEAWPRAPHVSVYASARHRHRIDRR</sequence>
<dbReference type="RefSeq" id="WP_387250668.1">
    <property type="nucleotide sequence ID" value="NZ_JBIALX010000004.1"/>
</dbReference>
<reference evidence="1 2" key="1">
    <citation type="submission" date="2024-10" db="EMBL/GenBank/DDBJ databases">
        <title>The Natural Products Discovery Center: Release of the First 8490 Sequenced Strains for Exploring Actinobacteria Biosynthetic Diversity.</title>
        <authorList>
            <person name="Kalkreuter E."/>
            <person name="Kautsar S.A."/>
            <person name="Yang D."/>
            <person name="Bader C.D."/>
            <person name="Teijaro C.N."/>
            <person name="Fluegel L."/>
            <person name="Davis C.M."/>
            <person name="Simpson J.R."/>
            <person name="Lauterbach L."/>
            <person name="Steele A.D."/>
            <person name="Gui C."/>
            <person name="Meng S."/>
            <person name="Li G."/>
            <person name="Viehrig K."/>
            <person name="Ye F."/>
            <person name="Su P."/>
            <person name="Kiefer A.F."/>
            <person name="Nichols A."/>
            <person name="Cepeda A.J."/>
            <person name="Yan W."/>
            <person name="Fan B."/>
            <person name="Jiang Y."/>
            <person name="Adhikari A."/>
            <person name="Zheng C.-J."/>
            <person name="Schuster L."/>
            <person name="Cowan T.M."/>
            <person name="Smanski M.J."/>
            <person name="Chevrette M.G."/>
            <person name="De Carvalho L.P.S."/>
            <person name="Shen B."/>
        </authorList>
    </citation>
    <scope>NUCLEOTIDE SEQUENCE [LARGE SCALE GENOMIC DNA]</scope>
    <source>
        <strain evidence="1 2">NPDC004550</strain>
    </source>
</reference>
<name>A0ABW6NFE3_9NOCA</name>